<evidence type="ECO:0000313" key="3">
    <source>
        <dbReference type="Proteomes" id="UP001205861"/>
    </source>
</evidence>
<name>A0ABT2BG91_9BURK</name>
<dbReference type="Proteomes" id="UP001205861">
    <property type="component" value="Unassembled WGS sequence"/>
</dbReference>
<dbReference type="InterPro" id="IPR009959">
    <property type="entry name" value="Cyclase_SnoaL-like"/>
</dbReference>
<proteinExistence type="predicted"/>
<feature type="domain" description="SnoaL-like" evidence="1">
    <location>
        <begin position="9"/>
        <end position="114"/>
    </location>
</feature>
<dbReference type="SUPFAM" id="SSF54427">
    <property type="entry name" value="NTF2-like"/>
    <property type="match status" value="1"/>
</dbReference>
<dbReference type="RefSeq" id="WP_258855255.1">
    <property type="nucleotide sequence ID" value="NZ_JANUGV010000001.1"/>
</dbReference>
<accession>A0ABT2BG91</accession>
<dbReference type="InterPro" id="IPR037401">
    <property type="entry name" value="SnoaL-like"/>
</dbReference>
<protein>
    <submittedName>
        <fullName evidence="2">Ester cyclase</fullName>
    </submittedName>
</protein>
<reference evidence="2 3" key="1">
    <citation type="submission" date="2022-08" db="EMBL/GenBank/DDBJ databases">
        <title>Reclassification of Massilia species as members of the genera Telluria, Duganella, Pseudoduganella, Mokoshia gen. nov. and Zemynaea gen. nov. using orthogonal and non-orthogonal genome-based approaches.</title>
        <authorList>
            <person name="Bowman J.P."/>
        </authorList>
    </citation>
    <scope>NUCLEOTIDE SEQUENCE [LARGE SCALE GENOMIC DNA]</scope>
    <source>
        <strain evidence="2 3">JCM 31607</strain>
    </source>
</reference>
<sequence length="131" mass="14619">MSKDPKDVVRRYVDAFNRGDLQGLGALFTEDAQIQGVMGKGVFEKVSPIWRQLIEGYGMQLRIEEMVAEGNTVVVRFTETGTFKASAFGHEPTGKSYELVAMEWFEVDGDKITRRWGARDSAAQARQLGIA</sequence>
<dbReference type="InterPro" id="IPR032710">
    <property type="entry name" value="NTF2-like_dom_sf"/>
</dbReference>
<keyword evidence="3" id="KW-1185">Reference proteome</keyword>
<dbReference type="Gene3D" id="3.10.450.50">
    <property type="match status" value="1"/>
</dbReference>
<gene>
    <name evidence="2" type="ORF">NX773_05085</name>
</gene>
<evidence type="ECO:0000313" key="2">
    <source>
        <dbReference type="EMBL" id="MCS0607542.1"/>
    </source>
</evidence>
<dbReference type="Pfam" id="PF12680">
    <property type="entry name" value="SnoaL_2"/>
    <property type="match status" value="1"/>
</dbReference>
<dbReference type="EMBL" id="JANUGV010000001">
    <property type="protein sequence ID" value="MCS0607542.1"/>
    <property type="molecule type" value="Genomic_DNA"/>
</dbReference>
<comment type="caution">
    <text evidence="2">The sequence shown here is derived from an EMBL/GenBank/DDBJ whole genome shotgun (WGS) entry which is preliminary data.</text>
</comment>
<evidence type="ECO:0000259" key="1">
    <source>
        <dbReference type="Pfam" id="PF12680"/>
    </source>
</evidence>
<dbReference type="PANTHER" id="PTHR38436:SF1">
    <property type="entry name" value="ESTER CYCLASE"/>
    <property type="match status" value="1"/>
</dbReference>
<organism evidence="2 3">
    <name type="scientific">Massilia solisilvae</name>
    <dbReference type="NCBI Taxonomy" id="1811225"/>
    <lineage>
        <taxon>Bacteria</taxon>
        <taxon>Pseudomonadati</taxon>
        <taxon>Pseudomonadota</taxon>
        <taxon>Betaproteobacteria</taxon>
        <taxon>Burkholderiales</taxon>
        <taxon>Oxalobacteraceae</taxon>
        <taxon>Telluria group</taxon>
        <taxon>Massilia</taxon>
    </lineage>
</organism>
<dbReference type="PANTHER" id="PTHR38436">
    <property type="entry name" value="POLYKETIDE CYCLASE SNOAL-LIKE DOMAIN"/>
    <property type="match status" value="1"/>
</dbReference>